<evidence type="ECO:0000313" key="1">
    <source>
        <dbReference type="EMBL" id="KAE9388013.1"/>
    </source>
</evidence>
<reference evidence="1" key="1">
    <citation type="journal article" date="2019" name="Environ. Microbiol.">
        <title>Fungal ecological strategies reflected in gene transcription - a case study of two litter decomposers.</title>
        <authorList>
            <person name="Barbi F."/>
            <person name="Kohler A."/>
            <person name="Barry K."/>
            <person name="Baskaran P."/>
            <person name="Daum C."/>
            <person name="Fauchery L."/>
            <person name="Ihrmark K."/>
            <person name="Kuo A."/>
            <person name="LaButti K."/>
            <person name="Lipzen A."/>
            <person name="Morin E."/>
            <person name="Grigoriev I.V."/>
            <person name="Henrissat B."/>
            <person name="Lindahl B."/>
            <person name="Martin F."/>
        </authorList>
    </citation>
    <scope>NUCLEOTIDE SEQUENCE</scope>
    <source>
        <strain evidence="1">JB14</strain>
    </source>
</reference>
<dbReference type="Proteomes" id="UP000799118">
    <property type="component" value="Unassembled WGS sequence"/>
</dbReference>
<name>A0A6A4GRL3_9AGAR</name>
<proteinExistence type="predicted"/>
<accession>A0A6A4GRL3</accession>
<keyword evidence="2" id="KW-1185">Reference proteome</keyword>
<gene>
    <name evidence="1" type="ORF">BT96DRAFT_449941</name>
</gene>
<organism evidence="1 2">
    <name type="scientific">Gymnopus androsaceus JB14</name>
    <dbReference type="NCBI Taxonomy" id="1447944"/>
    <lineage>
        <taxon>Eukaryota</taxon>
        <taxon>Fungi</taxon>
        <taxon>Dikarya</taxon>
        <taxon>Basidiomycota</taxon>
        <taxon>Agaricomycotina</taxon>
        <taxon>Agaricomycetes</taxon>
        <taxon>Agaricomycetidae</taxon>
        <taxon>Agaricales</taxon>
        <taxon>Marasmiineae</taxon>
        <taxon>Omphalotaceae</taxon>
        <taxon>Gymnopus</taxon>
    </lineage>
</organism>
<sequence length="128" mass="14344">MSDELKIGRLPYIVRWNRPDFSTVEEVVDFCSQIFEARSSLLCYLKVVRRAWNLCTVSTLKIQTNPFLIAVATAMVNVFMTPPGAWNIENHLAVVSVSVSTSDLAGLALSSKCSYPYACILLCYTFHD</sequence>
<dbReference type="AlphaFoldDB" id="A0A6A4GRL3"/>
<protein>
    <submittedName>
        <fullName evidence="1">Uncharacterized protein</fullName>
    </submittedName>
</protein>
<evidence type="ECO:0000313" key="2">
    <source>
        <dbReference type="Proteomes" id="UP000799118"/>
    </source>
</evidence>
<dbReference type="OrthoDB" id="6612291at2759"/>
<dbReference type="EMBL" id="ML769766">
    <property type="protein sequence ID" value="KAE9388013.1"/>
    <property type="molecule type" value="Genomic_DNA"/>
</dbReference>